<accession>A0A6J0NUV8</accession>
<dbReference type="OrthoDB" id="686813at2759"/>
<evidence type="ECO:0000256" key="1">
    <source>
        <dbReference type="SAM" id="MobiDB-lite"/>
    </source>
</evidence>
<dbReference type="KEGG" id="rsz:108859113"/>
<organism evidence="2 3">
    <name type="scientific">Raphanus sativus</name>
    <name type="common">Radish</name>
    <name type="synonym">Raphanus raphanistrum var. sativus</name>
    <dbReference type="NCBI Taxonomy" id="3726"/>
    <lineage>
        <taxon>Eukaryota</taxon>
        <taxon>Viridiplantae</taxon>
        <taxon>Streptophyta</taxon>
        <taxon>Embryophyta</taxon>
        <taxon>Tracheophyta</taxon>
        <taxon>Spermatophyta</taxon>
        <taxon>Magnoliopsida</taxon>
        <taxon>eudicotyledons</taxon>
        <taxon>Gunneridae</taxon>
        <taxon>Pentapetalae</taxon>
        <taxon>rosids</taxon>
        <taxon>malvids</taxon>
        <taxon>Brassicales</taxon>
        <taxon>Brassicaceae</taxon>
        <taxon>Brassiceae</taxon>
        <taxon>Raphanus</taxon>
    </lineage>
</organism>
<dbReference type="RefSeq" id="XP_018488464.2">
    <property type="nucleotide sequence ID" value="XM_018632962.2"/>
</dbReference>
<dbReference type="PANTHER" id="PTHR34464:SF10">
    <property type="entry name" value="(RAPE) HYPOTHETICAL PROTEIN"/>
    <property type="match status" value="1"/>
</dbReference>
<proteinExistence type="predicted"/>
<reference evidence="2" key="1">
    <citation type="journal article" date="2019" name="Database">
        <title>The radish genome database (RadishGD): an integrated information resource for radish genomics.</title>
        <authorList>
            <person name="Yu H.J."/>
            <person name="Baek S."/>
            <person name="Lee Y.J."/>
            <person name="Cho A."/>
            <person name="Mun J.H."/>
        </authorList>
    </citation>
    <scope>NUCLEOTIDE SEQUENCE [LARGE SCALE GENOMIC DNA]</scope>
    <source>
        <strain evidence="2">cv. WK10039</strain>
    </source>
</reference>
<dbReference type="PANTHER" id="PTHR34464">
    <property type="entry name" value="OS09G0376300 PROTEIN"/>
    <property type="match status" value="1"/>
</dbReference>
<evidence type="ECO:0000313" key="2">
    <source>
        <dbReference type="Proteomes" id="UP000504610"/>
    </source>
</evidence>
<reference evidence="3" key="2">
    <citation type="submission" date="2025-08" db="UniProtKB">
        <authorList>
            <consortium name="RefSeq"/>
        </authorList>
    </citation>
    <scope>IDENTIFICATION</scope>
    <source>
        <tissue evidence="3">Leaf</tissue>
    </source>
</reference>
<evidence type="ECO:0000313" key="3">
    <source>
        <dbReference type="RefSeq" id="XP_018488464.2"/>
    </source>
</evidence>
<keyword evidence="2" id="KW-1185">Reference proteome</keyword>
<name>A0A6J0NUV8_RAPSA</name>
<protein>
    <submittedName>
        <fullName evidence="3">Uncharacterized protein LOC108859113</fullName>
    </submittedName>
</protein>
<sequence>MIRASSPEEFRSFFVFFKKMAVSFPRLPRWLCGGNSKERDKKDSRGSSSSSLKKKIYNNNKTGSSYSTVKKIKRGWIGRGGSGGEEEKIGNVVYPQPDDPEWSIGWVEPHGPGFKCEDDTGGGFVVLVPCYKKLIDGSGNHIPSGGFFSPPAPDGKNMEQWLSSMGKL</sequence>
<gene>
    <name evidence="3" type="primary">LOC108859113</name>
</gene>
<feature type="region of interest" description="Disordered" evidence="1">
    <location>
        <begin position="31"/>
        <end position="65"/>
    </location>
</feature>
<dbReference type="GeneID" id="108859113"/>
<dbReference type="AlphaFoldDB" id="A0A6J0NUV8"/>
<feature type="compositionally biased region" description="Basic and acidic residues" evidence="1">
    <location>
        <begin position="36"/>
        <end position="45"/>
    </location>
</feature>
<dbReference type="Proteomes" id="UP000504610">
    <property type="component" value="Chromosome 5"/>
</dbReference>